<dbReference type="GO" id="GO:0008863">
    <property type="term" value="F:formate dehydrogenase (NAD+) activity"/>
    <property type="evidence" value="ECO:0007669"/>
    <property type="project" value="InterPro"/>
</dbReference>
<dbReference type="Gene3D" id="3.40.228.10">
    <property type="entry name" value="Dimethylsulfoxide Reductase, domain 2"/>
    <property type="match status" value="2"/>
</dbReference>
<proteinExistence type="inferred from homology"/>
<dbReference type="Gene3D" id="3.40.50.740">
    <property type="match status" value="1"/>
</dbReference>
<dbReference type="AlphaFoldDB" id="K4LFE1"/>
<keyword evidence="9 14" id="KW-0560">Oxidoreductase</keyword>
<dbReference type="GO" id="GO:0043546">
    <property type="term" value="F:molybdopterin cofactor binding"/>
    <property type="evidence" value="ECO:0007669"/>
    <property type="project" value="InterPro"/>
</dbReference>
<evidence type="ECO:0000259" key="12">
    <source>
        <dbReference type="Pfam" id="PF00384"/>
    </source>
</evidence>
<dbReference type="eggNOG" id="COG3383">
    <property type="taxonomic scope" value="Bacteria"/>
</dbReference>
<dbReference type="InterPro" id="IPR006656">
    <property type="entry name" value="Mopterin_OxRdtase"/>
</dbReference>
<comment type="similarity">
    <text evidence="3">Belongs to the prokaryotic molybdopterin-containing oxidoreductase family.</text>
</comment>
<organism evidence="14 15">
    <name type="scientific">Thermacetogenium phaeum (strain ATCC BAA-254 / DSM 26808 / PB)</name>
    <dbReference type="NCBI Taxonomy" id="1089553"/>
    <lineage>
        <taxon>Bacteria</taxon>
        <taxon>Bacillati</taxon>
        <taxon>Bacillota</taxon>
        <taxon>Clostridia</taxon>
        <taxon>Thermoanaerobacterales</taxon>
        <taxon>Thermoanaerobacteraceae</taxon>
        <taxon>Thermacetogenium</taxon>
    </lineage>
</organism>
<dbReference type="GO" id="GO:0009061">
    <property type="term" value="P:anaerobic respiration"/>
    <property type="evidence" value="ECO:0007669"/>
    <property type="project" value="TreeGrafter"/>
</dbReference>
<evidence type="ECO:0000256" key="4">
    <source>
        <dbReference type="ARBA" id="ARBA00022485"/>
    </source>
</evidence>
<dbReference type="GO" id="GO:0042597">
    <property type="term" value="C:periplasmic space"/>
    <property type="evidence" value="ECO:0007669"/>
    <property type="project" value="UniProtKB-SubCell"/>
</dbReference>
<evidence type="ECO:0000256" key="8">
    <source>
        <dbReference type="ARBA" id="ARBA00022933"/>
    </source>
</evidence>
<dbReference type="InterPro" id="IPR006657">
    <property type="entry name" value="MoPterin_dinucl-bd_dom"/>
</dbReference>
<dbReference type="CDD" id="cd02792">
    <property type="entry name" value="MopB_CT_Formate-Dh-Na-like"/>
    <property type="match status" value="1"/>
</dbReference>
<reference evidence="14 15" key="1">
    <citation type="journal article" date="2012" name="BMC Genomics">
        <title>Genome-guided analysis of physiological and morphological traits of the fermentative acetate oxidizer Thermacetogenium phaeum.</title>
        <authorList>
            <person name="Oehler D."/>
            <person name="Poehlein A."/>
            <person name="Leimbach A."/>
            <person name="Muller N."/>
            <person name="Daniel R."/>
            <person name="Gottschalk G."/>
            <person name="Schink B."/>
        </authorList>
    </citation>
    <scope>NUCLEOTIDE SEQUENCE [LARGE SCALE GENOMIC DNA]</scope>
    <source>
        <strain evidence="15">ATCC BAA-254 / DSM 26808 / PB</strain>
    </source>
</reference>
<dbReference type="STRING" id="1089553.Tph_c15400"/>
<evidence type="ECO:0000256" key="11">
    <source>
        <dbReference type="ARBA" id="ARBA00023014"/>
    </source>
</evidence>
<dbReference type="PANTHER" id="PTHR43598">
    <property type="entry name" value="TUNGSTEN-CONTAINING FORMYLMETHANOFURAN DEHYDROGENASE 2 SUBUNIT B"/>
    <property type="match status" value="1"/>
</dbReference>
<evidence type="ECO:0000259" key="13">
    <source>
        <dbReference type="Pfam" id="PF01568"/>
    </source>
</evidence>
<dbReference type="eggNOG" id="COG0243">
    <property type="taxonomic scope" value="Bacteria"/>
</dbReference>
<comment type="subcellular location">
    <subcellularLocation>
        <location evidence="2">Periplasm</location>
    </subcellularLocation>
</comment>
<dbReference type="GO" id="GO:0047111">
    <property type="term" value="F:formate dehydrogenase (cytochrome-c-553) activity"/>
    <property type="evidence" value="ECO:0007669"/>
    <property type="project" value="InterPro"/>
</dbReference>
<evidence type="ECO:0000256" key="7">
    <source>
        <dbReference type="ARBA" id="ARBA00022764"/>
    </source>
</evidence>
<dbReference type="Pfam" id="PF01568">
    <property type="entry name" value="Molydop_binding"/>
    <property type="match status" value="1"/>
</dbReference>
<gene>
    <name evidence="14" type="primary">fdhA1</name>
    <name evidence="14" type="ordered locus">Tph_c15400</name>
</gene>
<dbReference type="SUPFAM" id="SSF50692">
    <property type="entry name" value="ADC-like"/>
    <property type="match status" value="1"/>
</dbReference>
<dbReference type="GO" id="GO:0030151">
    <property type="term" value="F:molybdenum ion binding"/>
    <property type="evidence" value="ECO:0007669"/>
    <property type="project" value="TreeGrafter"/>
</dbReference>
<keyword evidence="5" id="KW-0479">Metal-binding</keyword>
<dbReference type="FunFam" id="3.40.228.10:FF:000009">
    <property type="entry name" value="Formate dehydrogenase, alpha subunit, selenocysteine-containing"/>
    <property type="match status" value="1"/>
</dbReference>
<dbReference type="HOGENOM" id="CLU_000422_1_2_9"/>
<evidence type="ECO:0000256" key="9">
    <source>
        <dbReference type="ARBA" id="ARBA00023002"/>
    </source>
</evidence>
<keyword evidence="6" id="KW-0732">Signal</keyword>
<comment type="cofactor">
    <cofactor evidence="1">
        <name>[4Fe-4S] cluster</name>
        <dbReference type="ChEBI" id="CHEBI:49883"/>
    </cofactor>
</comment>
<sequence length="792" mass="88534">MTNHWVDMRNTDCALIIGSNAAENHPMSFKWLTEAREKRGAKIIHVDPRFTRTSARADIYVPMRSGTDIAFIGGIINYILENNLYFHDYVVNYTNAPFIIDDGFDCYDNGVFQGLFTGYDPEKRKYDQSTWKYKTDAAGKPLKDLTLQSPRCVFQLLKKHFERYDVDTVCSITGTPKDLFLKVAETYAATGTRDKSGTILYAMGTTQHTVGSENVRAYAILQLLLGNIGVPGGGVNAMRGESNVQGACDMGLLNHVLTGYMGAPTNDPAYADLAGYLAKETPKAGFKVNTPKWLKSMLKAWYGDAATPENDFCYDYLPKRRAGRDHSHIGIFEAMYDGEIKGLLIFGSNPFVSGPDAAKETKALEKLDWMVAADLFETETASFWKREAGADPSKIKTEVFFLPAAASYEKSGTITNSGRWIQFRWKAVDPVGEAISDLEIFREIGHKIKEVYQGSTDPKDKPILDMTWDYPEEEAALLDAVQREINGYDLKTGKLMPKFADLRDDGTTSCGVWIYCGMYTEEGNKTQLRSTEDPSGMGVYPKWSYAWPANRRIVYNRCSADPSGKPWSEDKKIVWWDGGSWKGIDVPDFIVKYGPGDAEDKAFIMKDDGVGGLFAKMADGPFPEHYEPWESPVKHPFSPVQFNPVAIIWDTPMNPQGKADRYPIIGTTYRVVEHWQAGIMTRNTPWLAELMPEAFVEISKELAAEKGIANGDVVTVESARAKVKAVACVTGRFKPFKINGKWYHEIGLVWHYGFQGIAKGDPANRLTPHIGCANSQTPEYKAFLCDIYKGVK</sequence>
<evidence type="ECO:0000256" key="2">
    <source>
        <dbReference type="ARBA" id="ARBA00004418"/>
    </source>
</evidence>
<accession>K4LFE1</accession>
<dbReference type="KEGG" id="tpz:Tph_c15400"/>
<evidence type="ECO:0000313" key="15">
    <source>
        <dbReference type="Proteomes" id="UP000000467"/>
    </source>
</evidence>
<evidence type="ECO:0000256" key="10">
    <source>
        <dbReference type="ARBA" id="ARBA00023004"/>
    </source>
</evidence>
<dbReference type="Gene3D" id="2.40.40.20">
    <property type="match status" value="1"/>
</dbReference>
<name>K4LFE1_THEPS</name>
<dbReference type="NCBIfam" id="TIGR01553">
    <property type="entry name" value="formate-DH-alph"/>
    <property type="match status" value="1"/>
</dbReference>
<keyword evidence="4" id="KW-0004">4Fe-4S</keyword>
<dbReference type="GO" id="GO:0009055">
    <property type="term" value="F:electron transfer activity"/>
    <property type="evidence" value="ECO:0007669"/>
    <property type="project" value="InterPro"/>
</dbReference>
<dbReference type="PANTHER" id="PTHR43598:SF1">
    <property type="entry name" value="FORMATE DEHYDROGENASE-O MAJOR SUBUNIT"/>
    <property type="match status" value="1"/>
</dbReference>
<feature type="domain" description="Molybdopterin oxidoreductase" evidence="12">
    <location>
        <begin position="164"/>
        <end position="445"/>
    </location>
</feature>
<dbReference type="InterPro" id="IPR006443">
    <property type="entry name" value="Formate-DH-alph_fdnG"/>
</dbReference>
<keyword evidence="7" id="KW-0574">Periplasm</keyword>
<dbReference type="GO" id="GO:0051539">
    <property type="term" value="F:4 iron, 4 sulfur cluster binding"/>
    <property type="evidence" value="ECO:0007669"/>
    <property type="project" value="UniProtKB-KW"/>
</dbReference>
<dbReference type="EMBL" id="CP003732">
    <property type="protein sequence ID" value="AFV11746.1"/>
    <property type="molecule type" value="Genomic_DNA"/>
</dbReference>
<dbReference type="SUPFAM" id="SSF53706">
    <property type="entry name" value="Formate dehydrogenase/DMSO reductase, domains 1-3"/>
    <property type="match status" value="1"/>
</dbReference>
<dbReference type="EC" id="1.2.1.2" evidence="14"/>
<dbReference type="InterPro" id="IPR009010">
    <property type="entry name" value="Asp_de-COase-like_dom_sf"/>
</dbReference>
<evidence type="ECO:0000256" key="1">
    <source>
        <dbReference type="ARBA" id="ARBA00001966"/>
    </source>
</evidence>
<feature type="domain" description="Molybdopterin oxidoreductase" evidence="12">
    <location>
        <begin position="2"/>
        <end position="85"/>
    </location>
</feature>
<feature type="domain" description="Molybdopterin dinucleotide-binding" evidence="13">
    <location>
        <begin position="667"/>
        <end position="783"/>
    </location>
</feature>
<protein>
    <submittedName>
        <fullName evidence="14">Formate dehydrogenase subunit alpha</fullName>
        <ecNumber evidence="14">1.2.1.2</ecNumber>
    </submittedName>
</protein>
<keyword evidence="11" id="KW-0411">Iron-sulfur</keyword>
<dbReference type="Proteomes" id="UP000000467">
    <property type="component" value="Chromosome"/>
</dbReference>
<evidence type="ECO:0000256" key="6">
    <source>
        <dbReference type="ARBA" id="ARBA00022729"/>
    </source>
</evidence>
<dbReference type="Pfam" id="PF00384">
    <property type="entry name" value="Molybdopterin"/>
    <property type="match status" value="2"/>
</dbReference>
<evidence type="ECO:0000256" key="3">
    <source>
        <dbReference type="ARBA" id="ARBA00010312"/>
    </source>
</evidence>
<evidence type="ECO:0000313" key="14">
    <source>
        <dbReference type="EMBL" id="AFV11746.1"/>
    </source>
</evidence>
<evidence type="ECO:0000256" key="5">
    <source>
        <dbReference type="ARBA" id="ARBA00022723"/>
    </source>
</evidence>
<keyword evidence="15" id="KW-1185">Reference proteome</keyword>
<keyword evidence="10" id="KW-0408">Iron</keyword>
<keyword evidence="8" id="KW-0712">Selenocysteine</keyword>